<accession>A0A812IH79</accession>
<name>A0A812IH79_9DINO</name>
<dbReference type="EMBL" id="CAJNDS010000261">
    <property type="protein sequence ID" value="CAE7035243.1"/>
    <property type="molecule type" value="Genomic_DNA"/>
</dbReference>
<reference evidence="2" key="1">
    <citation type="submission" date="2021-02" db="EMBL/GenBank/DDBJ databases">
        <authorList>
            <person name="Dougan E. K."/>
            <person name="Rhodes N."/>
            <person name="Thang M."/>
            <person name="Chan C."/>
        </authorList>
    </citation>
    <scope>NUCLEOTIDE SEQUENCE</scope>
</reference>
<gene>
    <name evidence="2" type="ORF">SNAT2548_LOCUS4273</name>
</gene>
<dbReference type="AlphaFoldDB" id="A0A812IH79"/>
<evidence type="ECO:0000256" key="1">
    <source>
        <dbReference type="SAM" id="MobiDB-lite"/>
    </source>
</evidence>
<protein>
    <submittedName>
        <fullName evidence="2">Uncharacterized protein</fullName>
    </submittedName>
</protein>
<evidence type="ECO:0000313" key="2">
    <source>
        <dbReference type="EMBL" id="CAE7035243.1"/>
    </source>
</evidence>
<dbReference type="Proteomes" id="UP000604046">
    <property type="component" value="Unassembled WGS sequence"/>
</dbReference>
<comment type="caution">
    <text evidence="2">The sequence shown here is derived from an EMBL/GenBank/DDBJ whole genome shotgun (WGS) entry which is preliminary data.</text>
</comment>
<sequence>MAIGTAVANAANVVGNHLVKAAETKFSKLGGAIKAAANEIGSTAVSVGNSFEDFGEMVADATVDLAGAVLDAAVYSVNQGIQLAEKVGSEIASKAVAFGDVVQSLGPLVVGLAKAAWEVIKDFLLCFKNALSPCAMLIGEVCDCKKGSAVAFSNGLSLKCVFKDNAGLTKKFGFKATQKEHLFGGKGANGKVKLPGEEYSRQGRP</sequence>
<organism evidence="2 3">
    <name type="scientific">Symbiodinium natans</name>
    <dbReference type="NCBI Taxonomy" id="878477"/>
    <lineage>
        <taxon>Eukaryota</taxon>
        <taxon>Sar</taxon>
        <taxon>Alveolata</taxon>
        <taxon>Dinophyceae</taxon>
        <taxon>Suessiales</taxon>
        <taxon>Symbiodiniaceae</taxon>
        <taxon>Symbiodinium</taxon>
    </lineage>
</organism>
<feature type="region of interest" description="Disordered" evidence="1">
    <location>
        <begin position="186"/>
        <end position="205"/>
    </location>
</feature>
<evidence type="ECO:0000313" key="3">
    <source>
        <dbReference type="Proteomes" id="UP000604046"/>
    </source>
</evidence>
<feature type="compositionally biased region" description="Basic and acidic residues" evidence="1">
    <location>
        <begin position="194"/>
        <end position="205"/>
    </location>
</feature>
<proteinExistence type="predicted"/>
<keyword evidence="3" id="KW-1185">Reference proteome</keyword>